<evidence type="ECO:0000256" key="3">
    <source>
        <dbReference type="ARBA" id="ARBA00023163"/>
    </source>
</evidence>
<name>A0A0K2LCQ1_9LACO</name>
<dbReference type="PROSITE" id="PS50943">
    <property type="entry name" value="HTH_CROC1"/>
    <property type="match status" value="1"/>
</dbReference>
<dbReference type="SMART" id="SM00354">
    <property type="entry name" value="HTH_LACI"/>
    <property type="match status" value="1"/>
</dbReference>
<sequence length="686" mass="79001">MSNATISDIAKKANVSIGTVSNVLNKKGNVKIETIRKVEEAAKLLSYVRNTNALSIRQKESTIVALVMPQLNDLTSALYTNLYHELILRNLTLQLYETNSNIETERECYQQINQQNCRAVFVVNPIDSIENLKSWLDDSSELFVLSPSSENLKFDLSKITKKIDNERIFVVKDDLTFGFYKYFKDYKIIKNRMNIIYQELKTNDNLTILVFDDKLASRISTILENMPDKNIKIILLTSKNIVSFKQSENKYVFHYSANKIALDFLSLLDSPATKAINIYQTNYQLFQNNSNNTSIDLLMLETPFSKILTGLADDFYSKYHIKVTIHTKSFSEMRTILASGKLTDYDLIRLDISDFNWYGRKIFQSLENQPGLQPIISKLDNWHKYIYLDKVPYSIPLDPSVQMMLYQKDVFNNSILQKQFAEKYDTELLPPTTYSELADFSEFLTNLNIPEKNNYYPLSLIDSAGTLIASEFLPYYHSIGGKIEYREGLFHFNAEEFIQTYNLYQKIRLQSKIENKSWWDSETIDFDNKKTALVIGFTNHLNNIDQTQYGIAPIPGNKPALGGGVIGIGKSSKKVTESILFLQWLYQYQIQHEIALMGGDVPATDLFFEREIYEQFPFLSYSTELYSTGVRKTKVGQNQPINTLLFEKIIGTEVYNGIQNTLDATDVLININNTLIKNIFRIIDNN</sequence>
<feature type="domain" description="HTH lacI-type" evidence="4">
    <location>
        <begin position="4"/>
        <end position="58"/>
    </location>
</feature>
<evidence type="ECO:0000313" key="7">
    <source>
        <dbReference type="Proteomes" id="UP000061546"/>
    </source>
</evidence>
<dbReference type="AlphaFoldDB" id="A0A0K2LCQ1"/>
<gene>
    <name evidence="6" type="ORF">JP39_06165</name>
</gene>
<dbReference type="OrthoDB" id="3180992at2"/>
<evidence type="ECO:0000256" key="1">
    <source>
        <dbReference type="ARBA" id="ARBA00023015"/>
    </source>
</evidence>
<dbReference type="STRING" id="1074467.JP39_06165"/>
<dbReference type="InterPro" id="IPR010982">
    <property type="entry name" value="Lambda_DNA-bd_dom_sf"/>
</dbReference>
<dbReference type="GO" id="GO:0000976">
    <property type="term" value="F:transcription cis-regulatory region binding"/>
    <property type="evidence" value="ECO:0007669"/>
    <property type="project" value="TreeGrafter"/>
</dbReference>
<dbReference type="SUPFAM" id="SSF53850">
    <property type="entry name" value="Periplasmic binding protein-like II"/>
    <property type="match status" value="1"/>
</dbReference>
<dbReference type="GO" id="GO:0003700">
    <property type="term" value="F:DNA-binding transcription factor activity"/>
    <property type="evidence" value="ECO:0007669"/>
    <property type="project" value="TreeGrafter"/>
</dbReference>
<dbReference type="SUPFAM" id="SSF47413">
    <property type="entry name" value="lambda repressor-like DNA-binding domains"/>
    <property type="match status" value="1"/>
</dbReference>
<evidence type="ECO:0000259" key="4">
    <source>
        <dbReference type="PROSITE" id="PS50932"/>
    </source>
</evidence>
<feature type="domain" description="HTH cro/C1-type" evidence="5">
    <location>
        <begin position="5"/>
        <end position="48"/>
    </location>
</feature>
<dbReference type="PROSITE" id="PS50932">
    <property type="entry name" value="HTH_LACI_2"/>
    <property type="match status" value="1"/>
</dbReference>
<dbReference type="InterPro" id="IPR006059">
    <property type="entry name" value="SBP"/>
</dbReference>
<dbReference type="EMBL" id="CP012559">
    <property type="protein sequence ID" value="ALB28978.1"/>
    <property type="molecule type" value="Genomic_DNA"/>
</dbReference>
<keyword evidence="1" id="KW-0805">Transcription regulation</keyword>
<dbReference type="Proteomes" id="UP000061546">
    <property type="component" value="Chromosome"/>
</dbReference>
<dbReference type="PANTHER" id="PTHR30146:SF109">
    <property type="entry name" value="HTH-TYPE TRANSCRIPTIONAL REGULATOR GALS"/>
    <property type="match status" value="1"/>
</dbReference>
<evidence type="ECO:0000313" key="6">
    <source>
        <dbReference type="EMBL" id="ALB28978.1"/>
    </source>
</evidence>
<evidence type="ECO:0000256" key="2">
    <source>
        <dbReference type="ARBA" id="ARBA00023125"/>
    </source>
</evidence>
<evidence type="ECO:0000259" key="5">
    <source>
        <dbReference type="PROSITE" id="PS50943"/>
    </source>
</evidence>
<dbReference type="Gene3D" id="1.10.260.40">
    <property type="entry name" value="lambda repressor-like DNA-binding domains"/>
    <property type="match status" value="1"/>
</dbReference>
<dbReference type="RefSeq" id="WP_041501851.1">
    <property type="nucleotide sequence ID" value="NZ_BJDV01000001.1"/>
</dbReference>
<proteinExistence type="predicted"/>
<organism evidence="6 7">
    <name type="scientific">Companilactobacillus heilongjiangensis</name>
    <dbReference type="NCBI Taxonomy" id="1074467"/>
    <lineage>
        <taxon>Bacteria</taxon>
        <taxon>Bacillati</taxon>
        <taxon>Bacillota</taxon>
        <taxon>Bacilli</taxon>
        <taxon>Lactobacillales</taxon>
        <taxon>Lactobacillaceae</taxon>
        <taxon>Companilactobacillus</taxon>
    </lineage>
</organism>
<dbReference type="Pfam" id="PF13416">
    <property type="entry name" value="SBP_bac_8"/>
    <property type="match status" value="1"/>
</dbReference>
<keyword evidence="2" id="KW-0238">DNA-binding</keyword>
<dbReference type="Gene3D" id="3.40.190.10">
    <property type="entry name" value="Periplasmic binding protein-like II"/>
    <property type="match status" value="1"/>
</dbReference>
<dbReference type="CDD" id="cd01392">
    <property type="entry name" value="HTH_LacI"/>
    <property type="match status" value="1"/>
</dbReference>
<dbReference type="PROSITE" id="PS00356">
    <property type="entry name" value="HTH_LACI_1"/>
    <property type="match status" value="1"/>
</dbReference>
<keyword evidence="7" id="KW-1185">Reference proteome</keyword>
<dbReference type="KEGG" id="lhi:JP39_06165"/>
<dbReference type="InterPro" id="IPR000843">
    <property type="entry name" value="HTH_LacI"/>
</dbReference>
<protein>
    <submittedName>
        <fullName evidence="6">Uncharacterized protein</fullName>
    </submittedName>
</protein>
<dbReference type="InterPro" id="IPR001387">
    <property type="entry name" value="Cro/C1-type_HTH"/>
</dbReference>
<reference evidence="6 7" key="1">
    <citation type="submission" date="2015-08" db="EMBL/GenBank/DDBJ databases">
        <title>Genomic sequence of Lactobacillus heilongjiangensis DSM 28069, isolated from Chinese traditional pickle.</title>
        <authorList>
            <person name="Jiang X."/>
            <person name="Zheng B."/>
            <person name="Cheng H."/>
        </authorList>
    </citation>
    <scope>NUCLEOTIDE SEQUENCE [LARGE SCALE GENOMIC DNA]</scope>
    <source>
        <strain evidence="6 7">DSM 28069</strain>
    </source>
</reference>
<keyword evidence="3" id="KW-0804">Transcription</keyword>
<dbReference type="PANTHER" id="PTHR30146">
    <property type="entry name" value="LACI-RELATED TRANSCRIPTIONAL REPRESSOR"/>
    <property type="match status" value="1"/>
</dbReference>
<dbReference type="Pfam" id="PF00356">
    <property type="entry name" value="LacI"/>
    <property type="match status" value="1"/>
</dbReference>
<accession>A0A0K2LCQ1</accession>